<dbReference type="Pfam" id="PF01047">
    <property type="entry name" value="MarR"/>
    <property type="match status" value="1"/>
</dbReference>
<gene>
    <name evidence="2" type="ORF">Ahu01nite_011360</name>
</gene>
<dbReference type="Gene3D" id="1.10.10.10">
    <property type="entry name" value="Winged helix-like DNA-binding domain superfamily/Winged helix DNA-binding domain"/>
    <property type="match status" value="1"/>
</dbReference>
<evidence type="ECO:0000313" key="3">
    <source>
        <dbReference type="Proteomes" id="UP000603200"/>
    </source>
</evidence>
<keyword evidence="3" id="KW-1185">Reference proteome</keyword>
<dbReference type="SUPFAM" id="SSF46785">
    <property type="entry name" value="Winged helix' DNA-binding domain"/>
    <property type="match status" value="1"/>
</dbReference>
<dbReference type="PANTHER" id="PTHR33164">
    <property type="entry name" value="TRANSCRIPTIONAL REGULATOR, MARR FAMILY"/>
    <property type="match status" value="1"/>
</dbReference>
<dbReference type="InterPro" id="IPR036390">
    <property type="entry name" value="WH_DNA-bd_sf"/>
</dbReference>
<protein>
    <submittedName>
        <fullName evidence="2">MarR family transcriptional regulator</fullName>
    </submittedName>
</protein>
<dbReference type="Proteomes" id="UP000603200">
    <property type="component" value="Unassembled WGS sequence"/>
</dbReference>
<dbReference type="SMART" id="SM00347">
    <property type="entry name" value="HTH_MARR"/>
    <property type="match status" value="1"/>
</dbReference>
<dbReference type="RefSeq" id="WP_203835294.1">
    <property type="nucleotide sequence ID" value="NZ_BAAATV010000004.1"/>
</dbReference>
<comment type="caution">
    <text evidence="2">The sequence shown here is derived from an EMBL/GenBank/DDBJ whole genome shotgun (WGS) entry which is preliminary data.</text>
</comment>
<sequence length="172" mass="18691">MTDATHRDGMSQGDRVVDALRVYSADYSELTHQLARWLGVHTADAAAFSEIVYAQESSEPLSPIKLSKRIGLTSGATTSLLNRLEDAGLIVRSREHSDRRMVTLRSTPDVGRDAAAVFDPVAERVDAMMDEYSPEFLQEVESLLDHLHTVLGGAIQSLQGKASKSAAKPAPD</sequence>
<name>A0ABQ3ZHG5_9ACTN</name>
<dbReference type="InterPro" id="IPR000835">
    <property type="entry name" value="HTH_MarR-typ"/>
</dbReference>
<accession>A0ABQ3ZHG5</accession>
<evidence type="ECO:0000259" key="1">
    <source>
        <dbReference type="PROSITE" id="PS50995"/>
    </source>
</evidence>
<feature type="domain" description="HTH marR-type" evidence="1">
    <location>
        <begin position="13"/>
        <end position="152"/>
    </location>
</feature>
<dbReference type="InterPro" id="IPR036388">
    <property type="entry name" value="WH-like_DNA-bd_sf"/>
</dbReference>
<dbReference type="InterPro" id="IPR039422">
    <property type="entry name" value="MarR/SlyA-like"/>
</dbReference>
<organism evidence="2 3">
    <name type="scientific">Winogradskya humida</name>
    <dbReference type="NCBI Taxonomy" id="113566"/>
    <lineage>
        <taxon>Bacteria</taxon>
        <taxon>Bacillati</taxon>
        <taxon>Actinomycetota</taxon>
        <taxon>Actinomycetes</taxon>
        <taxon>Micromonosporales</taxon>
        <taxon>Micromonosporaceae</taxon>
        <taxon>Winogradskya</taxon>
    </lineage>
</organism>
<evidence type="ECO:0000313" key="2">
    <source>
        <dbReference type="EMBL" id="GIE18034.1"/>
    </source>
</evidence>
<reference evidence="2 3" key="1">
    <citation type="submission" date="2021-01" db="EMBL/GenBank/DDBJ databases">
        <title>Whole genome shotgun sequence of Actinoplanes humidus NBRC 14915.</title>
        <authorList>
            <person name="Komaki H."/>
            <person name="Tamura T."/>
        </authorList>
    </citation>
    <scope>NUCLEOTIDE SEQUENCE [LARGE SCALE GENOMIC DNA]</scope>
    <source>
        <strain evidence="2 3">NBRC 14915</strain>
    </source>
</reference>
<dbReference type="EMBL" id="BOMN01000013">
    <property type="protein sequence ID" value="GIE18034.1"/>
    <property type="molecule type" value="Genomic_DNA"/>
</dbReference>
<dbReference type="PROSITE" id="PS50995">
    <property type="entry name" value="HTH_MARR_2"/>
    <property type="match status" value="1"/>
</dbReference>
<dbReference type="PANTHER" id="PTHR33164:SF106">
    <property type="entry name" value="TRANSCRIPTIONAL REGULATORY PROTEIN"/>
    <property type="match status" value="1"/>
</dbReference>
<proteinExistence type="predicted"/>